<protein>
    <submittedName>
        <fullName evidence="2">RNA polymerase sigma factor</fullName>
    </submittedName>
</protein>
<dbReference type="Gene3D" id="1.10.601.10">
    <property type="entry name" value="RNA Polymerase Primary Sigma Factor"/>
    <property type="match status" value="2"/>
</dbReference>
<gene>
    <name evidence="2" type="ORF">E3O65_05870</name>
</gene>
<evidence type="ECO:0000313" key="2">
    <source>
        <dbReference type="EMBL" id="TFC99533.1"/>
    </source>
</evidence>
<comment type="caution">
    <text evidence="2">The sequence shown here is derived from an EMBL/GenBank/DDBJ whole genome shotgun (WGS) entry which is preliminary data.</text>
</comment>
<dbReference type="Proteomes" id="UP000298355">
    <property type="component" value="Unassembled WGS sequence"/>
</dbReference>
<sequence length="97" mass="10716">MTITAHAPSVATYNRAATDAFGDYLRRIGIVSLLTAEDEVDLARRIEVGLFAAERSERGVDDPSLARELAWLAHDGRRAKNLFIEANLRLVVSIAKH</sequence>
<accession>A0ABY2J3M2</accession>
<evidence type="ECO:0000313" key="3">
    <source>
        <dbReference type="Proteomes" id="UP000298355"/>
    </source>
</evidence>
<dbReference type="InterPro" id="IPR009042">
    <property type="entry name" value="RNA_pol_sigma70_r1_2"/>
</dbReference>
<proteinExistence type="predicted"/>
<organism evidence="2 3">
    <name type="scientific">Cryobacterium breve</name>
    <dbReference type="NCBI Taxonomy" id="1259258"/>
    <lineage>
        <taxon>Bacteria</taxon>
        <taxon>Bacillati</taxon>
        <taxon>Actinomycetota</taxon>
        <taxon>Actinomycetes</taxon>
        <taxon>Micrococcales</taxon>
        <taxon>Microbacteriaceae</taxon>
        <taxon>Cryobacterium</taxon>
    </lineage>
</organism>
<reference evidence="2 3" key="1">
    <citation type="submission" date="2019-03" db="EMBL/GenBank/DDBJ databases">
        <title>Genomics of glacier-inhabiting Cryobacterium strains.</title>
        <authorList>
            <person name="Liu Q."/>
            <person name="Xin Y.-H."/>
        </authorList>
    </citation>
    <scope>NUCLEOTIDE SEQUENCE [LARGE SCALE GENOMIC DNA]</scope>
    <source>
        <strain evidence="2 3">TMT4-23</strain>
    </source>
</reference>
<dbReference type="EMBL" id="SOGJ01000014">
    <property type="protein sequence ID" value="TFC99533.1"/>
    <property type="molecule type" value="Genomic_DNA"/>
</dbReference>
<dbReference type="InterPro" id="IPR013325">
    <property type="entry name" value="RNA_pol_sigma_r2"/>
</dbReference>
<dbReference type="SUPFAM" id="SSF88946">
    <property type="entry name" value="Sigma2 domain of RNA polymerase sigma factors"/>
    <property type="match status" value="1"/>
</dbReference>
<name>A0ABY2J3M2_9MICO</name>
<dbReference type="RefSeq" id="WP_277870775.1">
    <property type="nucleotide sequence ID" value="NZ_SOGJ01000014.1"/>
</dbReference>
<feature type="non-terminal residue" evidence="2">
    <location>
        <position position="97"/>
    </location>
</feature>
<keyword evidence="3" id="KW-1185">Reference proteome</keyword>
<dbReference type="Pfam" id="PF00140">
    <property type="entry name" value="Sigma70_r1_2"/>
    <property type="match status" value="1"/>
</dbReference>
<evidence type="ECO:0000259" key="1">
    <source>
        <dbReference type="Pfam" id="PF00140"/>
    </source>
</evidence>
<feature type="domain" description="RNA polymerase sigma-70 region 1.2" evidence="1">
    <location>
        <begin position="19"/>
        <end position="52"/>
    </location>
</feature>